<feature type="transmembrane region" description="Helical" evidence="1">
    <location>
        <begin position="12"/>
        <end position="33"/>
    </location>
</feature>
<dbReference type="EMBL" id="CP036267">
    <property type="protein sequence ID" value="QDT35312.1"/>
    <property type="molecule type" value="Genomic_DNA"/>
</dbReference>
<organism evidence="2 3">
    <name type="scientific">Thalassoglobus polymorphus</name>
    <dbReference type="NCBI Taxonomy" id="2527994"/>
    <lineage>
        <taxon>Bacteria</taxon>
        <taxon>Pseudomonadati</taxon>
        <taxon>Planctomycetota</taxon>
        <taxon>Planctomycetia</taxon>
        <taxon>Planctomycetales</taxon>
        <taxon>Planctomycetaceae</taxon>
        <taxon>Thalassoglobus</taxon>
    </lineage>
</organism>
<evidence type="ECO:0000313" key="2">
    <source>
        <dbReference type="EMBL" id="QDT35312.1"/>
    </source>
</evidence>
<feature type="transmembrane region" description="Helical" evidence="1">
    <location>
        <begin position="92"/>
        <end position="113"/>
    </location>
</feature>
<keyword evidence="1" id="KW-1133">Transmembrane helix</keyword>
<gene>
    <name evidence="2" type="ORF">Mal48_45880</name>
</gene>
<feature type="transmembrane region" description="Helical" evidence="1">
    <location>
        <begin position="65"/>
        <end position="86"/>
    </location>
</feature>
<dbReference type="PROSITE" id="PS51257">
    <property type="entry name" value="PROKAR_LIPOPROTEIN"/>
    <property type="match status" value="1"/>
</dbReference>
<keyword evidence="3" id="KW-1185">Reference proteome</keyword>
<feature type="transmembrane region" description="Helical" evidence="1">
    <location>
        <begin position="39"/>
        <end position="58"/>
    </location>
</feature>
<dbReference type="AlphaFoldDB" id="A0A517QUI6"/>
<sequence>MRIQEQKVLTAWPGWLLGLLIACVLADVFLKIVDSSVPVSFLGAIPFLVLTVFGITFCRKQNPRALASLILGSILACLFTASLISFETPLSMGISAAMFGIVLCVIPLTAAFVNDSESQEPEPVLVSPTISETPENLQACDEESETAAEEILQSWQRFRLIDGTERLEGTLSVHFLAGERIRHCHLPVSPAFQSVPEGWCESSDSDVQVEFSLLQTYGVRVSARRGLRNLDDRTIELSIVLVSAQPSRSAA</sequence>
<name>A0A517QUI6_9PLAN</name>
<protein>
    <submittedName>
        <fullName evidence="2">Uncharacterized protein</fullName>
    </submittedName>
</protein>
<keyword evidence="1" id="KW-0472">Membrane</keyword>
<dbReference type="KEGG" id="tpol:Mal48_45880"/>
<dbReference type="Proteomes" id="UP000315724">
    <property type="component" value="Chromosome"/>
</dbReference>
<dbReference type="OrthoDB" id="292635at2"/>
<proteinExistence type="predicted"/>
<dbReference type="RefSeq" id="WP_145204682.1">
    <property type="nucleotide sequence ID" value="NZ_CP036267.1"/>
</dbReference>
<evidence type="ECO:0000256" key="1">
    <source>
        <dbReference type="SAM" id="Phobius"/>
    </source>
</evidence>
<reference evidence="2 3" key="1">
    <citation type="submission" date="2019-02" db="EMBL/GenBank/DDBJ databases">
        <title>Deep-cultivation of Planctomycetes and their phenomic and genomic characterization uncovers novel biology.</title>
        <authorList>
            <person name="Wiegand S."/>
            <person name="Jogler M."/>
            <person name="Boedeker C."/>
            <person name="Pinto D."/>
            <person name="Vollmers J."/>
            <person name="Rivas-Marin E."/>
            <person name="Kohn T."/>
            <person name="Peeters S.H."/>
            <person name="Heuer A."/>
            <person name="Rast P."/>
            <person name="Oberbeckmann S."/>
            <person name="Bunk B."/>
            <person name="Jeske O."/>
            <person name="Meyerdierks A."/>
            <person name="Storesund J.E."/>
            <person name="Kallscheuer N."/>
            <person name="Luecker S."/>
            <person name="Lage O.M."/>
            <person name="Pohl T."/>
            <person name="Merkel B.J."/>
            <person name="Hornburger P."/>
            <person name="Mueller R.-W."/>
            <person name="Bruemmer F."/>
            <person name="Labrenz M."/>
            <person name="Spormann A.M."/>
            <person name="Op den Camp H."/>
            <person name="Overmann J."/>
            <person name="Amann R."/>
            <person name="Jetten M.S.M."/>
            <person name="Mascher T."/>
            <person name="Medema M.H."/>
            <person name="Devos D.P."/>
            <person name="Kaster A.-K."/>
            <person name="Ovreas L."/>
            <person name="Rohde M."/>
            <person name="Galperin M.Y."/>
            <person name="Jogler C."/>
        </authorList>
    </citation>
    <scope>NUCLEOTIDE SEQUENCE [LARGE SCALE GENOMIC DNA]</scope>
    <source>
        <strain evidence="2 3">Mal48</strain>
    </source>
</reference>
<accession>A0A517QUI6</accession>
<keyword evidence="1" id="KW-0812">Transmembrane</keyword>
<evidence type="ECO:0000313" key="3">
    <source>
        <dbReference type="Proteomes" id="UP000315724"/>
    </source>
</evidence>